<sequence>MFYKFMVHIVRGIVWILNGNVHYENRQQLPPNDSYIIVAPHRTWWEPLLFALAVSPTPCAFMAKKELFQNPFIRFILKHANAFPVDRQHPGPSTIKTPVRDLNARHLSLIMFPSGTRYSTQLKGGAVLIAKLSKKPLVPVVYQGPITFTGFLKRQRCTIKFGQPIKIAKDMKMTEQNTEIVNQQMQQAWDAIDYSIDPSFHYRPLPKKK</sequence>
<keyword evidence="5" id="KW-1185">Reference proteome</keyword>
<evidence type="ECO:0000256" key="1">
    <source>
        <dbReference type="ARBA" id="ARBA00022679"/>
    </source>
</evidence>
<dbReference type="AlphaFoldDB" id="A0A0F4LUR0"/>
<dbReference type="PANTHER" id="PTHR10434:SF40">
    <property type="entry name" value="1-ACYL-SN-GLYCEROL-3-PHOSPHATE ACYLTRANSFERASE"/>
    <property type="match status" value="1"/>
</dbReference>
<keyword evidence="1 4" id="KW-0808">Transferase</keyword>
<dbReference type="SUPFAM" id="SSF69593">
    <property type="entry name" value="Glycerol-3-phosphate (1)-acyltransferase"/>
    <property type="match status" value="1"/>
</dbReference>
<dbReference type="SMART" id="SM00563">
    <property type="entry name" value="PlsC"/>
    <property type="match status" value="1"/>
</dbReference>
<keyword evidence="2 4" id="KW-0012">Acyltransferase</keyword>
<dbReference type="InterPro" id="IPR002123">
    <property type="entry name" value="Plipid/glycerol_acylTrfase"/>
</dbReference>
<dbReference type="CDD" id="cd07989">
    <property type="entry name" value="LPLAT_AGPAT-like"/>
    <property type="match status" value="1"/>
</dbReference>
<feature type="domain" description="Phospholipid/glycerol acyltransferase" evidence="3">
    <location>
        <begin position="35"/>
        <end position="145"/>
    </location>
</feature>
<dbReference type="Proteomes" id="UP000033558">
    <property type="component" value="Unassembled WGS sequence"/>
</dbReference>
<name>A0A0F4LUR0_9LACO</name>
<protein>
    <submittedName>
        <fullName evidence="4">Acyltransferase family protein</fullName>
    </submittedName>
</protein>
<accession>A0A0F4LUR0</accession>
<dbReference type="HOGENOM" id="CLU_027938_4_3_9"/>
<proteinExistence type="predicted"/>
<dbReference type="OrthoDB" id="9803035at2"/>
<reference evidence="4 5" key="1">
    <citation type="submission" date="2015-01" db="EMBL/GenBank/DDBJ databases">
        <title>Comparative genomics of the lactic acid bacteria isolated from the honey bee gut.</title>
        <authorList>
            <person name="Ellegaard K.M."/>
            <person name="Tamarit D."/>
            <person name="Javelind E."/>
            <person name="Olofsson T."/>
            <person name="Andersson S.G."/>
            <person name="Vasquez A."/>
        </authorList>
    </citation>
    <scope>NUCLEOTIDE SEQUENCE [LARGE SCALE GENOMIC DNA]</scope>
    <source>
        <strain evidence="4 5">Bin4</strain>
    </source>
</reference>
<dbReference type="RefSeq" id="WP_046316228.1">
    <property type="nucleotide sequence ID" value="NZ_JBHSZT010000001.1"/>
</dbReference>
<dbReference type="PATRIC" id="fig|1218492.5.peg.838"/>
<evidence type="ECO:0000256" key="2">
    <source>
        <dbReference type="ARBA" id="ARBA00023315"/>
    </source>
</evidence>
<comment type="caution">
    <text evidence="4">The sequence shown here is derived from an EMBL/GenBank/DDBJ whole genome shotgun (WGS) entry which is preliminary data.</text>
</comment>
<dbReference type="PANTHER" id="PTHR10434">
    <property type="entry name" value="1-ACYL-SN-GLYCEROL-3-PHOSPHATE ACYLTRANSFERASE"/>
    <property type="match status" value="1"/>
</dbReference>
<evidence type="ECO:0000313" key="4">
    <source>
        <dbReference type="EMBL" id="KJY62487.1"/>
    </source>
</evidence>
<dbReference type="Pfam" id="PF01553">
    <property type="entry name" value="Acyltransferase"/>
    <property type="match status" value="1"/>
</dbReference>
<dbReference type="GO" id="GO:0003841">
    <property type="term" value="F:1-acylglycerol-3-phosphate O-acyltransferase activity"/>
    <property type="evidence" value="ECO:0007669"/>
    <property type="project" value="TreeGrafter"/>
</dbReference>
<evidence type="ECO:0000313" key="5">
    <source>
        <dbReference type="Proteomes" id="UP000033558"/>
    </source>
</evidence>
<dbReference type="STRING" id="1218492.JG30_07020"/>
<evidence type="ECO:0000259" key="3">
    <source>
        <dbReference type="SMART" id="SM00563"/>
    </source>
</evidence>
<gene>
    <name evidence="4" type="primary">plsC</name>
    <name evidence="4" type="ORF">JG30_07020</name>
</gene>
<organism evidence="4 5">
    <name type="scientific">Bombilactobacillus mellifer</name>
    <dbReference type="NCBI Taxonomy" id="1218492"/>
    <lineage>
        <taxon>Bacteria</taxon>
        <taxon>Bacillati</taxon>
        <taxon>Bacillota</taxon>
        <taxon>Bacilli</taxon>
        <taxon>Lactobacillales</taxon>
        <taxon>Lactobacillaceae</taxon>
        <taxon>Bombilactobacillus</taxon>
    </lineage>
</organism>
<dbReference type="GO" id="GO:0006654">
    <property type="term" value="P:phosphatidic acid biosynthetic process"/>
    <property type="evidence" value="ECO:0007669"/>
    <property type="project" value="TreeGrafter"/>
</dbReference>
<dbReference type="EMBL" id="JXJQ01000006">
    <property type="protein sequence ID" value="KJY62487.1"/>
    <property type="molecule type" value="Genomic_DNA"/>
</dbReference>